<dbReference type="AlphaFoldDB" id="S9QXN8"/>
<keyword evidence="3 9" id="KW-0963">Cytoplasm</keyword>
<dbReference type="PATRIC" id="fig|1123069.3.peg.874"/>
<evidence type="ECO:0000256" key="5">
    <source>
        <dbReference type="ARBA" id="ARBA00022556"/>
    </source>
</evidence>
<evidence type="ECO:0000256" key="3">
    <source>
        <dbReference type="ARBA" id="ARBA00022490"/>
    </source>
</evidence>
<dbReference type="RefSeq" id="WP_021097004.1">
    <property type="nucleotide sequence ID" value="NZ_KE557320.1"/>
</dbReference>
<dbReference type="HAMAP" id="MF_00406">
    <property type="entry name" value="FabZ"/>
    <property type="match status" value="1"/>
</dbReference>
<evidence type="ECO:0000256" key="1">
    <source>
        <dbReference type="ARBA" id="ARBA00004496"/>
    </source>
</evidence>
<evidence type="ECO:0000256" key="6">
    <source>
        <dbReference type="ARBA" id="ARBA00023098"/>
    </source>
</evidence>
<keyword evidence="5 9" id="KW-0441">Lipid A biosynthesis</keyword>
<dbReference type="PANTHER" id="PTHR30272:SF1">
    <property type="entry name" value="3-HYDROXYACYL-[ACYL-CARRIER-PROTEIN] DEHYDRATASE"/>
    <property type="match status" value="1"/>
</dbReference>
<dbReference type="NCBIfam" id="NF000582">
    <property type="entry name" value="PRK00006.1"/>
    <property type="match status" value="1"/>
</dbReference>
<name>S9QXN8_9RHOB</name>
<dbReference type="HOGENOM" id="CLU_078912_1_0_5"/>
<keyword evidence="12" id="KW-1185">Reference proteome</keyword>
<evidence type="ECO:0000256" key="2">
    <source>
        <dbReference type="ARBA" id="ARBA00009174"/>
    </source>
</evidence>
<dbReference type="GO" id="GO:0016020">
    <property type="term" value="C:membrane"/>
    <property type="evidence" value="ECO:0007669"/>
    <property type="project" value="GOC"/>
</dbReference>
<dbReference type="SUPFAM" id="SSF54637">
    <property type="entry name" value="Thioesterase/thiol ester dehydrase-isomerase"/>
    <property type="match status" value="1"/>
</dbReference>
<proteinExistence type="inferred from homology"/>
<dbReference type="CDD" id="cd01288">
    <property type="entry name" value="FabZ"/>
    <property type="match status" value="1"/>
</dbReference>
<reference evidence="11 12" key="1">
    <citation type="journal article" date="2013" name="Stand. Genomic Sci.">
        <title>Genome sequence of the reddish-pigmented Rubellimicrobium thermophilum type strain (DSM 16684(T)), a member of the Roseobacter clade.</title>
        <authorList>
            <person name="Fiebig A."/>
            <person name="Riedel T."/>
            <person name="Gronow S."/>
            <person name="Petersen J."/>
            <person name="Klenk H.P."/>
            <person name="Goker M."/>
        </authorList>
    </citation>
    <scope>NUCLEOTIDE SEQUENCE [LARGE SCALE GENOMIC DNA]</scope>
    <source>
        <strain evidence="11 12">DSM 16684</strain>
    </source>
</reference>
<evidence type="ECO:0000256" key="9">
    <source>
        <dbReference type="HAMAP-Rule" id="MF_00406"/>
    </source>
</evidence>
<accession>S9QXN8</accession>
<keyword evidence="6 9" id="KW-0443">Lipid metabolism</keyword>
<dbReference type="GO" id="GO:0005737">
    <property type="term" value="C:cytoplasm"/>
    <property type="evidence" value="ECO:0007669"/>
    <property type="project" value="UniProtKB-SubCell"/>
</dbReference>
<organism evidence="11 12">
    <name type="scientific">Rubellimicrobium thermophilum DSM 16684</name>
    <dbReference type="NCBI Taxonomy" id="1123069"/>
    <lineage>
        <taxon>Bacteria</taxon>
        <taxon>Pseudomonadati</taxon>
        <taxon>Pseudomonadota</taxon>
        <taxon>Alphaproteobacteria</taxon>
        <taxon>Rhodobacterales</taxon>
        <taxon>Roseobacteraceae</taxon>
        <taxon>Rubellimicrobium</taxon>
    </lineage>
</organism>
<evidence type="ECO:0000256" key="10">
    <source>
        <dbReference type="SAM" id="Phobius"/>
    </source>
</evidence>
<dbReference type="Proteomes" id="UP000015346">
    <property type="component" value="Unassembled WGS sequence"/>
</dbReference>
<dbReference type="PANTHER" id="PTHR30272">
    <property type="entry name" value="3-HYDROXYACYL-[ACYL-CARRIER-PROTEIN] DEHYDRATASE"/>
    <property type="match status" value="1"/>
</dbReference>
<keyword evidence="4 9" id="KW-0444">Lipid biosynthesis</keyword>
<dbReference type="Pfam" id="PF07977">
    <property type="entry name" value="FabA"/>
    <property type="match status" value="1"/>
</dbReference>
<comment type="similarity">
    <text evidence="2 9">Belongs to the thioester dehydratase family. FabZ subfamily.</text>
</comment>
<comment type="caution">
    <text evidence="11">The sequence shown here is derived from an EMBL/GenBank/DDBJ whole genome shotgun (WGS) entry which is preliminary data.</text>
</comment>
<comment type="function">
    <text evidence="8 9">Involved in unsaturated fatty acids biosynthesis. Catalyzes the dehydration of short chain beta-hydroxyacyl-ACPs and long chain saturated and unsaturated beta-hydroxyacyl-ACPs.</text>
</comment>
<comment type="subcellular location">
    <subcellularLocation>
        <location evidence="1 9">Cytoplasm</location>
    </subcellularLocation>
</comment>
<dbReference type="EMBL" id="AOLV01000010">
    <property type="protein sequence ID" value="EPX86096.1"/>
    <property type="molecule type" value="Genomic_DNA"/>
</dbReference>
<keyword evidence="10" id="KW-0472">Membrane</keyword>
<dbReference type="Gene3D" id="3.10.129.10">
    <property type="entry name" value="Hotdog Thioesterase"/>
    <property type="match status" value="1"/>
</dbReference>
<protein>
    <recommendedName>
        <fullName evidence="9">3-hydroxyacyl-[acyl-carrier-protein] dehydratase FabZ</fullName>
        <ecNumber evidence="9">4.2.1.59</ecNumber>
    </recommendedName>
    <alternativeName>
        <fullName evidence="9">(3R)-hydroxymyristoyl-[acyl-carrier-protein] dehydratase</fullName>
        <shortName evidence="9">(3R)-hydroxymyristoyl-ACP dehydrase</shortName>
    </alternativeName>
    <alternativeName>
        <fullName evidence="9">Beta-hydroxyacyl-ACP dehydratase</fullName>
    </alternativeName>
</protein>
<dbReference type="GO" id="GO:0009245">
    <property type="term" value="P:lipid A biosynthetic process"/>
    <property type="evidence" value="ECO:0007669"/>
    <property type="project" value="UniProtKB-UniRule"/>
</dbReference>
<evidence type="ECO:0000256" key="8">
    <source>
        <dbReference type="ARBA" id="ARBA00025049"/>
    </source>
</evidence>
<dbReference type="EC" id="4.2.1.59" evidence="9"/>
<dbReference type="NCBIfam" id="TIGR01750">
    <property type="entry name" value="fabZ"/>
    <property type="match status" value="1"/>
</dbReference>
<dbReference type="OrthoDB" id="9772788at2"/>
<keyword evidence="10" id="KW-0812">Transmembrane</keyword>
<evidence type="ECO:0000313" key="12">
    <source>
        <dbReference type="Proteomes" id="UP000015346"/>
    </source>
</evidence>
<gene>
    <name evidence="9" type="primary">fabZ</name>
    <name evidence="11" type="ORF">ruthe_00904</name>
</gene>
<dbReference type="STRING" id="1123069.ruthe_00904"/>
<dbReference type="InterPro" id="IPR029069">
    <property type="entry name" value="HotDog_dom_sf"/>
</dbReference>
<keyword evidence="10" id="KW-1133">Transmembrane helix</keyword>
<dbReference type="InterPro" id="IPR013114">
    <property type="entry name" value="FabA_FabZ"/>
</dbReference>
<evidence type="ECO:0000313" key="11">
    <source>
        <dbReference type="EMBL" id="EPX86096.1"/>
    </source>
</evidence>
<sequence length="167" mass="18245">MTQDATVQDNAAPDQGPVTEADIQLIQRILPHRYPFLLVDRVLRIDGIRSAQGIKNVTMNEPHFQGHFPGEPIMPGVTIIEAMAQTAAVMVGASLGLTGGNLLIYFMSIDNAKFRRKVVPGDRLVMDVTTLRGKPGARVWRFRGVASVEGELAAEAEFMAMLDMKAV</sequence>
<feature type="transmembrane region" description="Helical" evidence="10">
    <location>
        <begin position="82"/>
        <end position="107"/>
    </location>
</feature>
<evidence type="ECO:0000256" key="7">
    <source>
        <dbReference type="ARBA" id="ARBA00023239"/>
    </source>
</evidence>
<dbReference type="GO" id="GO:0019171">
    <property type="term" value="F:(3R)-hydroxyacyl-[acyl-carrier-protein] dehydratase activity"/>
    <property type="evidence" value="ECO:0007669"/>
    <property type="project" value="UniProtKB-EC"/>
</dbReference>
<evidence type="ECO:0000256" key="4">
    <source>
        <dbReference type="ARBA" id="ARBA00022516"/>
    </source>
</evidence>
<dbReference type="GO" id="GO:0006633">
    <property type="term" value="P:fatty acid biosynthetic process"/>
    <property type="evidence" value="ECO:0007669"/>
    <property type="project" value="UniProtKB-UniRule"/>
</dbReference>
<keyword evidence="7 9" id="KW-0456">Lyase</keyword>
<feature type="active site" evidence="9">
    <location>
        <position position="67"/>
    </location>
</feature>
<comment type="catalytic activity">
    <reaction evidence="9">
        <text>a (3R)-hydroxyacyl-[ACP] = a (2E)-enoyl-[ACP] + H2O</text>
        <dbReference type="Rhea" id="RHEA:13097"/>
        <dbReference type="Rhea" id="RHEA-COMP:9925"/>
        <dbReference type="Rhea" id="RHEA-COMP:9945"/>
        <dbReference type="ChEBI" id="CHEBI:15377"/>
        <dbReference type="ChEBI" id="CHEBI:78784"/>
        <dbReference type="ChEBI" id="CHEBI:78827"/>
        <dbReference type="EC" id="4.2.1.59"/>
    </reaction>
</comment>
<dbReference type="FunFam" id="3.10.129.10:FF:000001">
    <property type="entry name" value="3-hydroxyacyl-[acyl-carrier-protein] dehydratase FabZ"/>
    <property type="match status" value="1"/>
</dbReference>
<dbReference type="InterPro" id="IPR010084">
    <property type="entry name" value="FabZ"/>
</dbReference>